<feature type="region of interest" description="Disordered" evidence="1">
    <location>
        <begin position="1"/>
        <end position="21"/>
    </location>
</feature>
<reference evidence="2" key="2">
    <citation type="journal article" date="2015" name="Data Brief">
        <title>Shoot transcriptome of the giant reed, Arundo donax.</title>
        <authorList>
            <person name="Barrero R.A."/>
            <person name="Guerrero F.D."/>
            <person name="Moolhuijzen P."/>
            <person name="Goolsby J.A."/>
            <person name="Tidwell J."/>
            <person name="Bellgard S.E."/>
            <person name="Bellgard M.I."/>
        </authorList>
    </citation>
    <scope>NUCLEOTIDE SEQUENCE</scope>
    <source>
        <tissue evidence="2">Shoot tissue taken approximately 20 cm above the soil surface</tissue>
    </source>
</reference>
<dbReference type="EMBL" id="GBRH01187446">
    <property type="protein sequence ID" value="JAE10450.1"/>
    <property type="molecule type" value="Transcribed_RNA"/>
</dbReference>
<name>A0A0A9FBL6_ARUDO</name>
<sequence length="21" mass="2538">MHNTEEETQAHQLKESCHQEQ</sequence>
<dbReference type="AlphaFoldDB" id="A0A0A9FBL6"/>
<evidence type="ECO:0000313" key="2">
    <source>
        <dbReference type="EMBL" id="JAE10450.1"/>
    </source>
</evidence>
<proteinExistence type="predicted"/>
<accession>A0A0A9FBL6</accession>
<organism evidence="2">
    <name type="scientific">Arundo donax</name>
    <name type="common">Giant reed</name>
    <name type="synonym">Donax arundinaceus</name>
    <dbReference type="NCBI Taxonomy" id="35708"/>
    <lineage>
        <taxon>Eukaryota</taxon>
        <taxon>Viridiplantae</taxon>
        <taxon>Streptophyta</taxon>
        <taxon>Embryophyta</taxon>
        <taxon>Tracheophyta</taxon>
        <taxon>Spermatophyta</taxon>
        <taxon>Magnoliopsida</taxon>
        <taxon>Liliopsida</taxon>
        <taxon>Poales</taxon>
        <taxon>Poaceae</taxon>
        <taxon>PACMAD clade</taxon>
        <taxon>Arundinoideae</taxon>
        <taxon>Arundineae</taxon>
        <taxon>Arundo</taxon>
    </lineage>
</organism>
<evidence type="ECO:0000256" key="1">
    <source>
        <dbReference type="SAM" id="MobiDB-lite"/>
    </source>
</evidence>
<reference evidence="2" key="1">
    <citation type="submission" date="2014-09" db="EMBL/GenBank/DDBJ databases">
        <authorList>
            <person name="Magalhaes I.L.F."/>
            <person name="Oliveira U."/>
            <person name="Santos F.R."/>
            <person name="Vidigal T.H.D.A."/>
            <person name="Brescovit A.D."/>
            <person name="Santos A.J."/>
        </authorList>
    </citation>
    <scope>NUCLEOTIDE SEQUENCE</scope>
    <source>
        <tissue evidence="2">Shoot tissue taken approximately 20 cm above the soil surface</tissue>
    </source>
</reference>
<protein>
    <submittedName>
        <fullName evidence="2">Uncharacterized protein</fullName>
    </submittedName>
</protein>